<dbReference type="EMBL" id="JBHSMQ010000004">
    <property type="protein sequence ID" value="MFC5455755.1"/>
    <property type="molecule type" value="Genomic_DNA"/>
</dbReference>
<dbReference type="InterPro" id="IPR011322">
    <property type="entry name" value="N-reg_PII-like_a/b"/>
</dbReference>
<evidence type="ECO:0000313" key="3">
    <source>
        <dbReference type="Proteomes" id="UP001596052"/>
    </source>
</evidence>
<sequence>MNDLLIVLCTFPDLGKARETATALVESQLAACVNLIPAIESIYRWQGKVETSSEVLALFKTTPAAYPRFESRLRYLHPYDVPEIIALKPEHAADAYARWIRECVI</sequence>
<name>A0ABW0KR88_9BACT</name>
<dbReference type="PANTHER" id="PTHR23419">
    <property type="entry name" value="DIVALENT CATION TOLERANCE CUTA-RELATED"/>
    <property type="match status" value="1"/>
</dbReference>
<comment type="similarity">
    <text evidence="1">Belongs to the CutA family.</text>
</comment>
<gene>
    <name evidence="2" type="primary">cutA</name>
    <name evidence="2" type="ORF">ACFQDI_12885</name>
</gene>
<keyword evidence="3" id="KW-1185">Reference proteome</keyword>
<protein>
    <submittedName>
        <fullName evidence="2">Divalent-cation tolerance protein CutA</fullName>
    </submittedName>
</protein>
<accession>A0ABW0KR88</accession>
<evidence type="ECO:0000256" key="1">
    <source>
        <dbReference type="ARBA" id="ARBA00010169"/>
    </source>
</evidence>
<reference evidence="3" key="1">
    <citation type="journal article" date="2019" name="Int. J. Syst. Evol. Microbiol.">
        <title>The Global Catalogue of Microorganisms (GCM) 10K type strain sequencing project: providing services to taxonomists for standard genome sequencing and annotation.</title>
        <authorList>
            <consortium name="The Broad Institute Genomics Platform"/>
            <consortium name="The Broad Institute Genome Sequencing Center for Infectious Disease"/>
            <person name="Wu L."/>
            <person name="Ma J."/>
        </authorList>
    </citation>
    <scope>NUCLEOTIDE SEQUENCE [LARGE SCALE GENOMIC DNA]</scope>
    <source>
        <strain evidence="3">CGMCC 4.1469</strain>
    </source>
</reference>
<dbReference type="RefSeq" id="WP_377167144.1">
    <property type="nucleotide sequence ID" value="NZ_JBHSMQ010000004.1"/>
</dbReference>
<evidence type="ECO:0000313" key="2">
    <source>
        <dbReference type="EMBL" id="MFC5455755.1"/>
    </source>
</evidence>
<dbReference type="PANTHER" id="PTHR23419:SF8">
    <property type="entry name" value="FI09726P"/>
    <property type="match status" value="1"/>
</dbReference>
<comment type="caution">
    <text evidence="2">The sequence shown here is derived from an EMBL/GenBank/DDBJ whole genome shotgun (WGS) entry which is preliminary data.</text>
</comment>
<organism evidence="2 3">
    <name type="scientific">Prosthecobacter fluviatilis</name>
    <dbReference type="NCBI Taxonomy" id="445931"/>
    <lineage>
        <taxon>Bacteria</taxon>
        <taxon>Pseudomonadati</taxon>
        <taxon>Verrucomicrobiota</taxon>
        <taxon>Verrucomicrobiia</taxon>
        <taxon>Verrucomicrobiales</taxon>
        <taxon>Verrucomicrobiaceae</taxon>
        <taxon>Prosthecobacter</taxon>
    </lineage>
</organism>
<dbReference type="Gene3D" id="3.30.70.120">
    <property type="match status" value="1"/>
</dbReference>
<dbReference type="SUPFAM" id="SSF54913">
    <property type="entry name" value="GlnB-like"/>
    <property type="match status" value="1"/>
</dbReference>
<dbReference type="InterPro" id="IPR004323">
    <property type="entry name" value="Ion_tolerance_CutA"/>
</dbReference>
<proteinExistence type="inferred from homology"/>
<dbReference type="InterPro" id="IPR015867">
    <property type="entry name" value="N-reg_PII/ATP_PRibTrfase_C"/>
</dbReference>
<dbReference type="Proteomes" id="UP001596052">
    <property type="component" value="Unassembled WGS sequence"/>
</dbReference>
<dbReference type="Pfam" id="PF03091">
    <property type="entry name" value="CutA1"/>
    <property type="match status" value="1"/>
</dbReference>